<dbReference type="SMART" id="SM00382">
    <property type="entry name" value="AAA"/>
    <property type="match status" value="1"/>
</dbReference>
<dbReference type="PANTHER" id="PTHR43394">
    <property type="entry name" value="ATP-DEPENDENT PERMEASE MDL1, MITOCHONDRIAL"/>
    <property type="match status" value="1"/>
</dbReference>
<comment type="subcellular location">
    <subcellularLocation>
        <location evidence="1">Membrane</location>
        <topology evidence="1">Multi-pass membrane protein</topology>
    </subcellularLocation>
</comment>
<evidence type="ECO:0000256" key="2">
    <source>
        <dbReference type="ARBA" id="ARBA00022448"/>
    </source>
</evidence>
<evidence type="ECO:0000313" key="12">
    <source>
        <dbReference type="Proteomes" id="UP000831768"/>
    </source>
</evidence>
<dbReference type="InterPro" id="IPR036640">
    <property type="entry name" value="ABC1_TM_sf"/>
</dbReference>
<dbReference type="InterPro" id="IPR011527">
    <property type="entry name" value="ABC1_TM_dom"/>
</dbReference>
<keyword evidence="5 11" id="KW-0067">ATP-binding</keyword>
<keyword evidence="7 8" id="KW-0472">Membrane</keyword>
<dbReference type="Pfam" id="PF00664">
    <property type="entry name" value="ABC_membrane"/>
    <property type="match status" value="1"/>
</dbReference>
<dbReference type="InterPro" id="IPR027417">
    <property type="entry name" value="P-loop_NTPase"/>
</dbReference>
<evidence type="ECO:0000256" key="7">
    <source>
        <dbReference type="ARBA" id="ARBA00023136"/>
    </source>
</evidence>
<proteinExistence type="predicted"/>
<dbReference type="Proteomes" id="UP000831768">
    <property type="component" value="Plasmid unnamed3"/>
</dbReference>
<evidence type="ECO:0000256" key="1">
    <source>
        <dbReference type="ARBA" id="ARBA00004141"/>
    </source>
</evidence>
<keyword evidence="3 8" id="KW-0812">Transmembrane</keyword>
<dbReference type="Gene3D" id="3.40.50.300">
    <property type="entry name" value="P-loop containing nucleotide triphosphate hydrolases"/>
    <property type="match status" value="1"/>
</dbReference>
<dbReference type="GeneID" id="71929950"/>
<geneLocation type="plasmid" evidence="11 12">
    <name>unnamed3</name>
</geneLocation>
<keyword evidence="4" id="KW-0547">Nucleotide-binding</keyword>
<feature type="transmembrane region" description="Helical" evidence="8">
    <location>
        <begin position="158"/>
        <end position="179"/>
    </location>
</feature>
<keyword evidence="12" id="KW-1185">Reference proteome</keyword>
<evidence type="ECO:0000259" key="9">
    <source>
        <dbReference type="PROSITE" id="PS50893"/>
    </source>
</evidence>
<dbReference type="AlphaFoldDB" id="A0A8U0ABG1"/>
<organism evidence="11 12">
    <name type="scientific">Halocatena salina</name>
    <dbReference type="NCBI Taxonomy" id="2934340"/>
    <lineage>
        <taxon>Archaea</taxon>
        <taxon>Methanobacteriati</taxon>
        <taxon>Methanobacteriota</taxon>
        <taxon>Stenosarchaea group</taxon>
        <taxon>Halobacteria</taxon>
        <taxon>Halobacteriales</taxon>
        <taxon>Natronomonadaceae</taxon>
        <taxon>Halocatena</taxon>
    </lineage>
</organism>
<evidence type="ECO:0000256" key="6">
    <source>
        <dbReference type="ARBA" id="ARBA00022989"/>
    </source>
</evidence>
<feature type="transmembrane region" description="Helical" evidence="8">
    <location>
        <begin position="185"/>
        <end position="205"/>
    </location>
</feature>
<feature type="domain" description="ABC transmembrane type-1" evidence="10">
    <location>
        <begin position="34"/>
        <end position="337"/>
    </location>
</feature>
<dbReference type="CDD" id="cd18565">
    <property type="entry name" value="ABC_6TM_exporter_like"/>
    <property type="match status" value="1"/>
</dbReference>
<dbReference type="GO" id="GO:0005524">
    <property type="term" value="F:ATP binding"/>
    <property type="evidence" value="ECO:0007669"/>
    <property type="project" value="UniProtKB-KW"/>
</dbReference>
<protein>
    <submittedName>
        <fullName evidence="11">ABC transporter ATP-binding protein/permease</fullName>
    </submittedName>
</protein>
<accession>A0A8U0ABG1</accession>
<dbReference type="GO" id="GO:0015421">
    <property type="term" value="F:ABC-type oligopeptide transporter activity"/>
    <property type="evidence" value="ECO:0007669"/>
    <property type="project" value="TreeGrafter"/>
</dbReference>
<dbReference type="FunFam" id="3.40.50.300:FF:000287">
    <property type="entry name" value="Multidrug ABC transporter ATP-binding protein"/>
    <property type="match status" value="1"/>
</dbReference>
<dbReference type="SUPFAM" id="SSF90123">
    <property type="entry name" value="ABC transporter transmembrane region"/>
    <property type="match status" value="1"/>
</dbReference>
<dbReference type="PROSITE" id="PS50893">
    <property type="entry name" value="ABC_TRANSPORTER_2"/>
    <property type="match status" value="1"/>
</dbReference>
<dbReference type="InterPro" id="IPR003593">
    <property type="entry name" value="AAA+_ATPase"/>
</dbReference>
<evidence type="ECO:0000256" key="5">
    <source>
        <dbReference type="ARBA" id="ARBA00022840"/>
    </source>
</evidence>
<keyword evidence="6 8" id="KW-1133">Transmembrane helix</keyword>
<dbReference type="InterPro" id="IPR003439">
    <property type="entry name" value="ABC_transporter-like_ATP-bd"/>
</dbReference>
<evidence type="ECO:0000313" key="11">
    <source>
        <dbReference type="EMBL" id="UPM45213.1"/>
    </source>
</evidence>
<dbReference type="PROSITE" id="PS00211">
    <property type="entry name" value="ABC_TRANSPORTER_1"/>
    <property type="match status" value="1"/>
</dbReference>
<dbReference type="SUPFAM" id="SSF52540">
    <property type="entry name" value="P-loop containing nucleoside triphosphate hydrolases"/>
    <property type="match status" value="1"/>
</dbReference>
<dbReference type="GO" id="GO:0016887">
    <property type="term" value="F:ATP hydrolysis activity"/>
    <property type="evidence" value="ECO:0007669"/>
    <property type="project" value="InterPro"/>
</dbReference>
<dbReference type="Pfam" id="PF00005">
    <property type="entry name" value="ABC_tran"/>
    <property type="match status" value="1"/>
</dbReference>
<dbReference type="GO" id="GO:0016020">
    <property type="term" value="C:membrane"/>
    <property type="evidence" value="ECO:0007669"/>
    <property type="project" value="UniProtKB-SubCell"/>
</dbReference>
<dbReference type="InterPro" id="IPR039421">
    <property type="entry name" value="Type_1_exporter"/>
</dbReference>
<reference evidence="11" key="1">
    <citation type="submission" date="2022-04" db="EMBL/GenBank/DDBJ databases">
        <title>Halocatena sp. nov., isolated from a salt lake.</title>
        <authorList>
            <person name="Cui H.-L."/>
        </authorList>
    </citation>
    <scope>NUCLEOTIDE SEQUENCE</scope>
    <source>
        <strain evidence="11">AD-1</strain>
        <plasmid evidence="11">unnamed3</plasmid>
    </source>
</reference>
<evidence type="ECO:0000256" key="8">
    <source>
        <dbReference type="SAM" id="Phobius"/>
    </source>
</evidence>
<name>A0A8U0ABG1_9EURY</name>
<dbReference type="EMBL" id="CP096022">
    <property type="protein sequence ID" value="UPM45213.1"/>
    <property type="molecule type" value="Genomic_DNA"/>
</dbReference>
<keyword evidence="11" id="KW-0614">Plasmid</keyword>
<dbReference type="PANTHER" id="PTHR43394:SF1">
    <property type="entry name" value="ATP-BINDING CASSETTE SUB-FAMILY B MEMBER 10, MITOCHONDRIAL"/>
    <property type="match status" value="1"/>
</dbReference>
<sequence length="611" mass="67837">MSVRDRIVAGTDEQQPLLTLVWKSKGNDLGYAGVGIVTSFVAQSLSSLDMFIIGLAFDAVFNDQAYTIPLFPNGWIPGNPTQQLVFTVALLTGIKLVDLGFGICSEWAFSLFAQRLLHRIRVDAFDTVQRLNMNFFDRHQTGDVMSVLNSDVNALERFLEFGPSLATTGLTILVSSLVYMALLNWQLMLISLTIAPVLFAINSWFGNRHEIRNDDVREETGRLNALLETNISGIQVVKAFSGERHETQRVSNLSDRHRVVNWHAHLVNVRHQPSMRLLAGAAFIVTLFIGTEWVIDGEFWVFSGTLTAGELIPFMYYTQALVRPVRFAAWFTGLYKGATSAAKRILSVQRMNPSRDEEKTDFINPDGHITYNNVSFSYPGTDEPVIHDINIEIEPGETVGFVGETGAGKSTLLKFLFAFYDPDDGTVRVDSTDVRDLSRTSLRRSIGYVAQDPFLFTGTIRENITYGVDETADDTIVAAAKAAGAHEFVSQLDDGYDAQVGERGVTLSGGQRQRLAIARVLLADPPMFVFDEATSHVDNRTEVLIQRSLDEVTADRTTLVVAHRLSTVRNTDRIVVLDSGEIIEQGTHEELLDRDGTYADLWNVQVGAVSE</sequence>
<evidence type="ECO:0000259" key="10">
    <source>
        <dbReference type="PROSITE" id="PS50929"/>
    </source>
</evidence>
<feature type="domain" description="ABC transporter" evidence="9">
    <location>
        <begin position="369"/>
        <end position="604"/>
    </location>
</feature>
<dbReference type="KEGG" id="haad:MW046_17845"/>
<gene>
    <name evidence="11" type="ORF">MW046_17845</name>
</gene>
<evidence type="ECO:0000256" key="4">
    <source>
        <dbReference type="ARBA" id="ARBA00022741"/>
    </source>
</evidence>
<dbReference type="PROSITE" id="PS50929">
    <property type="entry name" value="ABC_TM1F"/>
    <property type="match status" value="1"/>
</dbReference>
<dbReference type="Gene3D" id="1.20.1560.10">
    <property type="entry name" value="ABC transporter type 1, transmembrane domain"/>
    <property type="match status" value="1"/>
</dbReference>
<feature type="transmembrane region" description="Helical" evidence="8">
    <location>
        <begin position="275"/>
        <end position="293"/>
    </location>
</feature>
<dbReference type="InterPro" id="IPR017871">
    <property type="entry name" value="ABC_transporter-like_CS"/>
</dbReference>
<keyword evidence="2" id="KW-0813">Transport</keyword>
<dbReference type="RefSeq" id="WP_247995867.1">
    <property type="nucleotide sequence ID" value="NZ_CP096022.1"/>
</dbReference>
<evidence type="ECO:0000256" key="3">
    <source>
        <dbReference type="ARBA" id="ARBA00022692"/>
    </source>
</evidence>